<evidence type="ECO:0000313" key="3">
    <source>
        <dbReference type="Ensembl" id="ENSCCRP00000084051.2"/>
    </source>
</evidence>
<protein>
    <recommendedName>
        <fullName evidence="2">Ig-like domain-containing protein</fullName>
    </recommendedName>
</protein>
<keyword evidence="4" id="KW-1185">Reference proteome</keyword>
<organism evidence="3 4">
    <name type="scientific">Cyprinus carpio carpio</name>
    <dbReference type="NCBI Taxonomy" id="630221"/>
    <lineage>
        <taxon>Eukaryota</taxon>
        <taxon>Metazoa</taxon>
        <taxon>Chordata</taxon>
        <taxon>Craniata</taxon>
        <taxon>Vertebrata</taxon>
        <taxon>Euteleostomi</taxon>
        <taxon>Actinopterygii</taxon>
        <taxon>Neopterygii</taxon>
        <taxon>Teleostei</taxon>
        <taxon>Ostariophysi</taxon>
        <taxon>Cypriniformes</taxon>
        <taxon>Cyprinidae</taxon>
        <taxon>Cyprininae</taxon>
        <taxon>Cyprinus</taxon>
    </lineage>
</organism>
<name>A0A8C1EW87_CYPCA</name>
<dbReference type="InterPro" id="IPR013106">
    <property type="entry name" value="Ig_V-set"/>
</dbReference>
<dbReference type="PROSITE" id="PS50835">
    <property type="entry name" value="IG_LIKE"/>
    <property type="match status" value="1"/>
</dbReference>
<dbReference type="InterPro" id="IPR013783">
    <property type="entry name" value="Ig-like_fold"/>
</dbReference>
<evidence type="ECO:0000313" key="4">
    <source>
        <dbReference type="Proteomes" id="UP001108240"/>
    </source>
</evidence>
<evidence type="ECO:0000259" key="2">
    <source>
        <dbReference type="PROSITE" id="PS50835"/>
    </source>
</evidence>
<accession>A0A8C1FXY3</accession>
<dbReference type="SUPFAM" id="SSF48726">
    <property type="entry name" value="Immunoglobulin"/>
    <property type="match status" value="1"/>
</dbReference>
<dbReference type="InterPro" id="IPR007110">
    <property type="entry name" value="Ig-like_dom"/>
</dbReference>
<dbReference type="Proteomes" id="UP001108240">
    <property type="component" value="Unplaced"/>
</dbReference>
<dbReference type="SMART" id="SM00406">
    <property type="entry name" value="IGv"/>
    <property type="match status" value="1"/>
</dbReference>
<dbReference type="PANTHER" id="PTHR23267">
    <property type="entry name" value="IMMUNOGLOBULIN LIGHT CHAIN"/>
    <property type="match status" value="1"/>
</dbReference>
<dbReference type="InterPro" id="IPR036179">
    <property type="entry name" value="Ig-like_dom_sf"/>
</dbReference>
<dbReference type="Pfam" id="PF07686">
    <property type="entry name" value="V-set"/>
    <property type="match status" value="1"/>
</dbReference>
<dbReference type="Ensembl" id="ENSCCRT00000091259.2">
    <property type="protein sequence ID" value="ENSCCRP00000084051.2"/>
    <property type="gene ID" value="ENSCCRG00000045763.2"/>
</dbReference>
<dbReference type="InterPro" id="IPR003599">
    <property type="entry name" value="Ig_sub"/>
</dbReference>
<dbReference type="InterPro" id="IPR050150">
    <property type="entry name" value="IgV_Light_Chain"/>
</dbReference>
<sequence length="128" mass="13869">MTFSIIFVWILAVFCQESIGQVTVTQTPSQLLTQTGEEVKIKCTTSSNAACCCGGTACISWYLQKHGEAPKLLIYGANQRQSGTPSRFSGSGSNSDFTLTISGVQTEDTGDYYCMSLHQISGSWVFTQ</sequence>
<feature type="domain" description="Ig-like" evidence="2">
    <location>
        <begin position="22"/>
        <end position="128"/>
    </location>
</feature>
<dbReference type="Gene3D" id="2.60.40.10">
    <property type="entry name" value="Immunoglobulins"/>
    <property type="match status" value="1"/>
</dbReference>
<dbReference type="OMA" id="ACISWYL"/>
<dbReference type="GeneTree" id="ENSGT01150000286956"/>
<dbReference type="SMART" id="SM00409">
    <property type="entry name" value="IG"/>
    <property type="match status" value="1"/>
</dbReference>
<evidence type="ECO:0000256" key="1">
    <source>
        <dbReference type="SAM" id="SignalP"/>
    </source>
</evidence>
<accession>A0A8C1EW87</accession>
<proteinExistence type="predicted"/>
<keyword evidence="1" id="KW-0732">Signal</keyword>
<dbReference type="FunFam" id="2.60.40.10:FF:001230">
    <property type="entry name" value="Immunoglobulin kappa variable 8-16"/>
    <property type="match status" value="1"/>
</dbReference>
<reference evidence="3" key="1">
    <citation type="submission" date="2025-08" db="UniProtKB">
        <authorList>
            <consortium name="Ensembl"/>
        </authorList>
    </citation>
    <scope>IDENTIFICATION</scope>
</reference>
<feature type="signal peptide" evidence="1">
    <location>
        <begin position="1"/>
        <end position="20"/>
    </location>
</feature>
<feature type="chain" id="PRO_5039892377" description="Ig-like domain-containing protein" evidence="1">
    <location>
        <begin position="21"/>
        <end position="128"/>
    </location>
</feature>
<dbReference type="AlphaFoldDB" id="A0A8C1EW87"/>
<reference evidence="3" key="2">
    <citation type="submission" date="2025-09" db="UniProtKB">
        <authorList>
            <consortium name="Ensembl"/>
        </authorList>
    </citation>
    <scope>IDENTIFICATION</scope>
</reference>